<dbReference type="EMBL" id="JADZGI010000001">
    <property type="protein sequence ID" value="MBH0111930.1"/>
    <property type="molecule type" value="Genomic_DNA"/>
</dbReference>
<comment type="similarity">
    <text evidence="8">Belongs to the FlgI family.</text>
</comment>
<comment type="subcellular location">
    <subcellularLocation>
        <location evidence="2 8">Bacterial flagellum basal body</location>
    </subcellularLocation>
</comment>
<dbReference type="GO" id="GO:0009428">
    <property type="term" value="C:bacterial-type flagellum basal body, distal rod, P ring"/>
    <property type="evidence" value="ECO:0007669"/>
    <property type="project" value="InterPro"/>
</dbReference>
<organism evidence="9 10">
    <name type="scientific">Novosphingobium aureum</name>
    <dbReference type="NCBI Taxonomy" id="2792964"/>
    <lineage>
        <taxon>Bacteria</taxon>
        <taxon>Pseudomonadati</taxon>
        <taxon>Pseudomonadota</taxon>
        <taxon>Alphaproteobacteria</taxon>
        <taxon>Sphingomonadales</taxon>
        <taxon>Sphingomonadaceae</taxon>
        <taxon>Novosphingobium</taxon>
    </lineage>
</organism>
<comment type="function">
    <text evidence="1 8">Assembles around the rod to form the L-ring and probably protects the motor/basal body from shearing forces during rotation.</text>
</comment>
<keyword evidence="9" id="KW-0966">Cell projection</keyword>
<dbReference type="GO" id="GO:0005198">
    <property type="term" value="F:structural molecule activity"/>
    <property type="evidence" value="ECO:0007669"/>
    <property type="project" value="InterPro"/>
</dbReference>
<evidence type="ECO:0000256" key="1">
    <source>
        <dbReference type="ARBA" id="ARBA00002591"/>
    </source>
</evidence>
<keyword evidence="9" id="KW-0969">Cilium</keyword>
<keyword evidence="9" id="KW-0282">Flagellum</keyword>
<dbReference type="GO" id="GO:0071973">
    <property type="term" value="P:bacterial-type flagellum-dependent cell motility"/>
    <property type="evidence" value="ECO:0007669"/>
    <property type="project" value="InterPro"/>
</dbReference>
<dbReference type="PRINTS" id="PR01010">
    <property type="entry name" value="FLGPRINGFLGI"/>
</dbReference>
<feature type="chain" id="PRO_5038201055" description="Flagellar P-ring protein" evidence="8">
    <location>
        <begin position="36"/>
        <end position="379"/>
    </location>
</feature>
<evidence type="ECO:0000256" key="8">
    <source>
        <dbReference type="HAMAP-Rule" id="MF_00416"/>
    </source>
</evidence>
<gene>
    <name evidence="8" type="primary">flgI</name>
    <name evidence="9" type="ORF">I5E68_03055</name>
</gene>
<keyword evidence="6 8" id="KW-0975">Bacterial flagellum</keyword>
<dbReference type="HAMAP" id="MF_00416">
    <property type="entry name" value="FlgI"/>
    <property type="match status" value="1"/>
</dbReference>
<dbReference type="InterPro" id="IPR001782">
    <property type="entry name" value="Flag_FlgI"/>
</dbReference>
<feature type="signal peptide" evidence="8">
    <location>
        <begin position="1"/>
        <end position="35"/>
    </location>
</feature>
<comment type="subunit">
    <text evidence="8">The basal body constitutes a major portion of the flagellar organelle and consists of four rings (L,P,S, and M) mounted on a central rod.</text>
</comment>
<proteinExistence type="inferred from homology"/>
<accession>A0A931H9P2</accession>
<keyword evidence="5" id="KW-0574">Periplasm</keyword>
<evidence type="ECO:0000256" key="3">
    <source>
        <dbReference type="ARBA" id="ARBA00019515"/>
    </source>
</evidence>
<dbReference type="NCBIfam" id="NF003676">
    <property type="entry name" value="PRK05303.1"/>
    <property type="match status" value="1"/>
</dbReference>
<evidence type="ECO:0000256" key="4">
    <source>
        <dbReference type="ARBA" id="ARBA00022729"/>
    </source>
</evidence>
<evidence type="ECO:0000313" key="9">
    <source>
        <dbReference type="EMBL" id="MBH0111930.1"/>
    </source>
</evidence>
<evidence type="ECO:0000256" key="6">
    <source>
        <dbReference type="ARBA" id="ARBA00023143"/>
    </source>
</evidence>
<dbReference type="PROSITE" id="PS51257">
    <property type="entry name" value="PROKAR_LIPOPROTEIN"/>
    <property type="match status" value="1"/>
</dbReference>
<dbReference type="GO" id="GO:0030288">
    <property type="term" value="C:outer membrane-bounded periplasmic space"/>
    <property type="evidence" value="ECO:0007669"/>
    <property type="project" value="InterPro"/>
</dbReference>
<dbReference type="Proteomes" id="UP000617634">
    <property type="component" value="Unassembled WGS sequence"/>
</dbReference>
<evidence type="ECO:0000256" key="7">
    <source>
        <dbReference type="ARBA" id="ARBA00032344"/>
    </source>
</evidence>
<name>A0A931H9P2_9SPHN</name>
<dbReference type="AlphaFoldDB" id="A0A931H9P2"/>
<reference evidence="9" key="1">
    <citation type="submission" date="2020-11" db="EMBL/GenBank/DDBJ databases">
        <title>Novosphingobium aureum sp. nov., a marine bacterium isolated from sediment of a salt flat.</title>
        <authorList>
            <person name="Yoo Y."/>
            <person name="Kim J.-J."/>
        </authorList>
    </citation>
    <scope>NUCLEOTIDE SEQUENCE</scope>
    <source>
        <strain evidence="9">YJ-S2-02</strain>
    </source>
</reference>
<dbReference type="Pfam" id="PF02119">
    <property type="entry name" value="FlgI"/>
    <property type="match status" value="1"/>
</dbReference>
<evidence type="ECO:0000256" key="2">
    <source>
        <dbReference type="ARBA" id="ARBA00004117"/>
    </source>
</evidence>
<keyword evidence="4 8" id="KW-0732">Signal</keyword>
<dbReference type="PANTHER" id="PTHR30381:SF0">
    <property type="entry name" value="FLAGELLAR P-RING PROTEIN"/>
    <property type="match status" value="1"/>
</dbReference>
<evidence type="ECO:0000313" key="10">
    <source>
        <dbReference type="Proteomes" id="UP000617634"/>
    </source>
</evidence>
<comment type="caution">
    <text evidence="9">The sequence shown here is derived from an EMBL/GenBank/DDBJ whole genome shotgun (WGS) entry which is preliminary data.</text>
</comment>
<dbReference type="PANTHER" id="PTHR30381">
    <property type="entry name" value="FLAGELLAR P-RING PERIPLASMIC PROTEIN FLGI"/>
    <property type="match status" value="1"/>
</dbReference>
<evidence type="ECO:0000256" key="5">
    <source>
        <dbReference type="ARBA" id="ARBA00022764"/>
    </source>
</evidence>
<sequence precursor="true">MQVPLKSRLRALFLALAAAMACGLALCGFAASASAAPQPRIKDIVDVENVRPNQLVGYGLVVGLQGTGDRVRNVPFTEETLQAMLERMGVNIRGDQMRTQNVAAVMVTATMPPFARRGSTIDVQVSALGDSTSLQGGILIVSSLRALDGEIYAVAQGPVAVSGFEARGAAARVSRGVMTTARIAGGAIIEREVPYALASASSLKLALKNPDFTTAQRVARTINREVSGAAIALDPATVEITPRGSSVMELVSRIENLTVEVDQPARIVINEAAGTVVMGADVTVSPVAIAQGGLTISVTESPVVSQPGPLSNGTTQVVPRTRVEADDGSGASLALLTQGTSLQTLVTGLNALGVSPRDLITILQALRTAGALQAEITVQ</sequence>
<keyword evidence="10" id="KW-1185">Reference proteome</keyword>
<protein>
    <recommendedName>
        <fullName evidence="3 8">Flagellar P-ring protein</fullName>
    </recommendedName>
    <alternativeName>
        <fullName evidence="7 8">Basal body P-ring protein</fullName>
    </alternativeName>
</protein>